<reference evidence="10" key="1">
    <citation type="journal article" date="2020" name="mSystems">
        <title>Genome- and Community-Level Interaction Insights into Carbon Utilization and Element Cycling Functions of Hydrothermarchaeota in Hydrothermal Sediment.</title>
        <authorList>
            <person name="Zhou Z."/>
            <person name="Liu Y."/>
            <person name="Xu W."/>
            <person name="Pan J."/>
            <person name="Luo Z.H."/>
            <person name="Li M."/>
        </authorList>
    </citation>
    <scope>NUCLEOTIDE SEQUENCE [LARGE SCALE GENOMIC DNA]</scope>
    <source>
        <strain evidence="10">HyVt-456</strain>
    </source>
</reference>
<dbReference type="SUPFAM" id="SSF51735">
    <property type="entry name" value="NAD(P)-binding Rossmann-fold domains"/>
    <property type="match status" value="1"/>
</dbReference>
<dbReference type="PANTHER" id="PTHR32338:SF11">
    <property type="entry name" value="[LYSW]-L-2-AMINOADIPATE_[LYSW]-L-GLUTAMATE PHOSPHATE REDUCTASE-RELATED"/>
    <property type="match status" value="1"/>
</dbReference>
<dbReference type="PROSITE" id="PS01224">
    <property type="entry name" value="ARGC"/>
    <property type="match status" value="1"/>
</dbReference>
<evidence type="ECO:0000256" key="6">
    <source>
        <dbReference type="ARBA" id="ARBA00029440"/>
    </source>
</evidence>
<dbReference type="Gene3D" id="3.30.360.10">
    <property type="entry name" value="Dihydrodipicolinate Reductase, domain 2"/>
    <property type="match status" value="1"/>
</dbReference>
<feature type="region of interest" description="Disordered" evidence="8">
    <location>
        <begin position="178"/>
        <end position="197"/>
    </location>
</feature>
<evidence type="ECO:0000256" key="5">
    <source>
        <dbReference type="ARBA" id="ARBA00023154"/>
    </source>
</evidence>
<keyword evidence="2" id="KW-0028">Amino-acid biosynthesis</keyword>
<dbReference type="GO" id="GO:0006526">
    <property type="term" value="P:L-arginine biosynthetic process"/>
    <property type="evidence" value="ECO:0007669"/>
    <property type="project" value="InterPro"/>
</dbReference>
<dbReference type="PANTHER" id="PTHR32338">
    <property type="entry name" value="N-ACETYL-GAMMA-GLUTAMYL-PHOSPHATE REDUCTASE, CHLOROPLASTIC-RELATED-RELATED"/>
    <property type="match status" value="1"/>
</dbReference>
<comment type="caution">
    <text evidence="10">The sequence shown here is derived from an EMBL/GenBank/DDBJ whole genome shotgun (WGS) entry which is preliminary data.</text>
</comment>
<keyword evidence="4 10" id="KW-0560">Oxidoreductase</keyword>
<feature type="active site" evidence="7">
    <location>
        <position position="149"/>
    </location>
</feature>
<accession>A0A7V1PUH5</accession>
<evidence type="ECO:0000256" key="7">
    <source>
        <dbReference type="PROSITE-ProRule" id="PRU10010"/>
    </source>
</evidence>
<dbReference type="Pfam" id="PF22698">
    <property type="entry name" value="Semialdhyde_dhC_1"/>
    <property type="match status" value="1"/>
</dbReference>
<evidence type="ECO:0000256" key="4">
    <source>
        <dbReference type="ARBA" id="ARBA00023002"/>
    </source>
</evidence>
<dbReference type="Proteomes" id="UP000886005">
    <property type="component" value="Unassembled WGS sequence"/>
</dbReference>
<dbReference type="InterPro" id="IPR036291">
    <property type="entry name" value="NAD(P)-bd_dom_sf"/>
</dbReference>
<evidence type="ECO:0000256" key="1">
    <source>
        <dbReference type="ARBA" id="ARBA00022490"/>
    </source>
</evidence>
<dbReference type="SUPFAM" id="SSF55347">
    <property type="entry name" value="Glyceraldehyde-3-phosphate dehydrogenase-like, C-terminal domain"/>
    <property type="match status" value="1"/>
</dbReference>
<name>A0A7V1PUH5_CALAY</name>
<gene>
    <name evidence="10" type="ORF">ENJ10_04070</name>
</gene>
<dbReference type="CDD" id="cd23939">
    <property type="entry name" value="AGPR_1_C_LysY"/>
    <property type="match status" value="1"/>
</dbReference>
<dbReference type="AlphaFoldDB" id="A0A7V1PUH5"/>
<keyword evidence="1" id="KW-0963">Cytoplasm</keyword>
<dbReference type="GO" id="GO:0051287">
    <property type="term" value="F:NAD binding"/>
    <property type="evidence" value="ECO:0007669"/>
    <property type="project" value="InterPro"/>
</dbReference>
<dbReference type="GO" id="GO:0009085">
    <property type="term" value="P:lysine biosynthetic process"/>
    <property type="evidence" value="ECO:0007669"/>
    <property type="project" value="UniProtKB-KW"/>
</dbReference>
<dbReference type="InterPro" id="IPR000534">
    <property type="entry name" value="Semialdehyde_DH_NAD-bd"/>
</dbReference>
<dbReference type="SMART" id="SM00859">
    <property type="entry name" value="Semialdhyde_dh"/>
    <property type="match status" value="1"/>
</dbReference>
<evidence type="ECO:0000256" key="8">
    <source>
        <dbReference type="SAM" id="MobiDB-lite"/>
    </source>
</evidence>
<sequence length="348" mass="38991">MKEVSVSIVGGSGYTGGELLRLLHFHPHVRLQQITSEKNRGRPVGRVHPNLRKVSGLKFCGLAELEEADHLFLCLPHGEALQKIDFFRERAGSIIDLSGDFRLRHPAEYQRWYGREHPRADLLREAVYGIPELHRERMRGAAFVSSAGCNATAVILALYPLFKKGLIEETSTVAEVKAGSSQAGASPAPGSHHPDRSGAIRAYKPFGHRHLGEMYQELAFGRRIGIHFSATGIDMVRGIHAVCHTFLKEDLTEKDIWKVYREAYGREPFIRIIKEQSGFHRLPDPRILAGSNFCDIGFVRDKDSRRLIVYSALDNLMKGAAGQAVQAFNIMRGWRETLGLDFPGLYPV</sequence>
<dbReference type="InterPro" id="IPR023013">
    <property type="entry name" value="AGPR_AS"/>
</dbReference>
<dbReference type="GO" id="GO:0003942">
    <property type="term" value="F:N-acetyl-gamma-glutamyl-phosphate reductase activity"/>
    <property type="evidence" value="ECO:0007669"/>
    <property type="project" value="UniProtKB-EC"/>
</dbReference>
<keyword evidence="3" id="KW-0521">NADP</keyword>
<dbReference type="NCBIfam" id="TIGR01850">
    <property type="entry name" value="argC"/>
    <property type="match status" value="1"/>
</dbReference>
<dbReference type="CDD" id="cd24151">
    <property type="entry name" value="AGPR_1_N_LysY"/>
    <property type="match status" value="1"/>
</dbReference>
<feature type="compositionally biased region" description="Low complexity" evidence="8">
    <location>
        <begin position="178"/>
        <end position="191"/>
    </location>
</feature>
<keyword evidence="5" id="KW-0457">Lysine biosynthesis</keyword>
<dbReference type="InterPro" id="IPR058924">
    <property type="entry name" value="AGPR_dimerisation_dom"/>
</dbReference>
<evidence type="ECO:0000256" key="2">
    <source>
        <dbReference type="ARBA" id="ARBA00022605"/>
    </source>
</evidence>
<dbReference type="Gene3D" id="3.40.50.720">
    <property type="entry name" value="NAD(P)-binding Rossmann-like Domain"/>
    <property type="match status" value="1"/>
</dbReference>
<dbReference type="HAMAP" id="MF_02083">
    <property type="entry name" value="LysY"/>
    <property type="match status" value="1"/>
</dbReference>
<proteinExistence type="inferred from homology"/>
<dbReference type="HAMAP" id="MF_00150">
    <property type="entry name" value="ArgC_type1"/>
    <property type="match status" value="1"/>
</dbReference>
<dbReference type="InterPro" id="IPR050085">
    <property type="entry name" value="AGPR"/>
</dbReference>
<dbReference type="EC" id="1.2.1.38" evidence="10"/>
<evidence type="ECO:0000256" key="3">
    <source>
        <dbReference type="ARBA" id="ARBA00022857"/>
    </source>
</evidence>
<comment type="pathway">
    <text evidence="6">Amino-acid biosynthesis.</text>
</comment>
<dbReference type="GO" id="GO:0070401">
    <property type="term" value="F:NADP+ binding"/>
    <property type="evidence" value="ECO:0007669"/>
    <property type="project" value="InterPro"/>
</dbReference>
<protein>
    <submittedName>
        <fullName evidence="10">N-acetyl-gamma-glutamyl-phosphate reductase</fullName>
        <ecNumber evidence="10">1.2.1.38</ecNumber>
    </submittedName>
</protein>
<feature type="domain" description="Semialdehyde dehydrogenase NAD-binding" evidence="9">
    <location>
        <begin position="5"/>
        <end position="141"/>
    </location>
</feature>
<dbReference type="InterPro" id="IPR000706">
    <property type="entry name" value="AGPR_type-1"/>
</dbReference>
<dbReference type="InterPro" id="IPR037535">
    <property type="entry name" value="LysY"/>
</dbReference>
<dbReference type="Pfam" id="PF01118">
    <property type="entry name" value="Semialdhyde_dh"/>
    <property type="match status" value="1"/>
</dbReference>
<evidence type="ECO:0000313" key="10">
    <source>
        <dbReference type="EMBL" id="HED09841.1"/>
    </source>
</evidence>
<dbReference type="EMBL" id="DRLD01000110">
    <property type="protein sequence ID" value="HED09841.1"/>
    <property type="molecule type" value="Genomic_DNA"/>
</dbReference>
<organism evidence="10">
    <name type="scientific">Caldithrix abyssi</name>
    <dbReference type="NCBI Taxonomy" id="187145"/>
    <lineage>
        <taxon>Bacteria</taxon>
        <taxon>Pseudomonadati</taxon>
        <taxon>Calditrichota</taxon>
        <taxon>Calditrichia</taxon>
        <taxon>Calditrichales</taxon>
        <taxon>Calditrichaceae</taxon>
        <taxon>Caldithrix</taxon>
    </lineage>
</organism>
<evidence type="ECO:0000259" key="9">
    <source>
        <dbReference type="SMART" id="SM00859"/>
    </source>
</evidence>